<dbReference type="EMBL" id="MN738982">
    <property type="protein sequence ID" value="QHT33975.1"/>
    <property type="molecule type" value="Genomic_DNA"/>
</dbReference>
<name>A0A6C0F3X3_9ZZZZ</name>
<proteinExistence type="predicted"/>
<protein>
    <submittedName>
        <fullName evidence="1">Uncharacterized protein</fullName>
    </submittedName>
</protein>
<sequence length="182" mass="19774">MISIIIIAIVLAITLPLVLLKKSSSNSNSNSNNNTITSNSISNNGLPTTTKNLIPLVPKLNYMYSVVQDPNNTDSNPLIFLNLNCTIPPKIIYHINICTLPSDGNTCLNNKSGYLINTKSPSVKIPIETATPSVINGSFNNITRVKAIITVAQNTSGIILSDYTEFIIPAFKDTPSNEWIQL</sequence>
<accession>A0A6C0F3X3</accession>
<reference evidence="1" key="1">
    <citation type="journal article" date="2020" name="Nature">
        <title>Giant virus diversity and host interactions through global metagenomics.</title>
        <authorList>
            <person name="Schulz F."/>
            <person name="Roux S."/>
            <person name="Paez-Espino D."/>
            <person name="Jungbluth S."/>
            <person name="Walsh D.A."/>
            <person name="Denef V.J."/>
            <person name="McMahon K.D."/>
            <person name="Konstantinidis K.T."/>
            <person name="Eloe-Fadrosh E.A."/>
            <person name="Kyrpides N.C."/>
            <person name="Woyke T."/>
        </authorList>
    </citation>
    <scope>NUCLEOTIDE SEQUENCE</scope>
    <source>
        <strain evidence="1">GVMAG-M-3300009161-52</strain>
    </source>
</reference>
<evidence type="ECO:0000313" key="1">
    <source>
        <dbReference type="EMBL" id="QHT33975.1"/>
    </source>
</evidence>
<dbReference type="AlphaFoldDB" id="A0A6C0F3X3"/>
<organism evidence="1">
    <name type="scientific">viral metagenome</name>
    <dbReference type="NCBI Taxonomy" id="1070528"/>
    <lineage>
        <taxon>unclassified sequences</taxon>
        <taxon>metagenomes</taxon>
        <taxon>organismal metagenomes</taxon>
    </lineage>
</organism>